<dbReference type="SUPFAM" id="SSF46785">
    <property type="entry name" value="Winged helix' DNA-binding domain"/>
    <property type="match status" value="1"/>
</dbReference>
<feature type="region of interest" description="Disordered" evidence="6">
    <location>
        <begin position="640"/>
        <end position="698"/>
    </location>
</feature>
<feature type="region of interest" description="Disordered" evidence="6">
    <location>
        <begin position="575"/>
        <end position="598"/>
    </location>
</feature>
<sequence>MELQLISCPRAVANGSGIKWSAGAFSDQITKSFGSNGSHHRPIKMLSNFNENNRSSRNAPGNSKGRGNNEKDTVGRAQNSPHGKARNPPSISPPPLKRPRLAMEASAIKDSHSPRLLKRAQNSNTEHKVLHTNDGPSLKLHSKDGQGSTVDGTTTTTNSKGMSPIMLVRTSKPQLNAGASPEPPHVRHVEINTSGSGVFLVPSTLQKGIQQQRLEAANLTSPFATPIHPHPRIQDDDETSMSSALTPSDFSAGSTKRVPTCRGCKSNSDLSYNRLVQCSSCTRHFHEGCRKPLLAGGSDRKIWKCYRCIKKEAKSSKSLVLPSKSPRRPSNAQASPRVEMGSVLPSTAGGDEGPRRDHKQSGNSESGNTFKEAHPDVVLRAATSKTADTLANIPTAKSIQKAELPKQTGTASTTAQIRNVKKRSRAAPSDDSKLIDAIQDEELDSMLLQSPVPRVMPNTFGPSGLSVAADHMEIPNTPTQISSQLPAEGSGFNHSPSYDDLVSESEQNESPQRVVPPRSKTNVSRSVPCSVCQKQRVLPWNGDDNPMCSRCKGKGTGLDNDKSTISILETPEAAPPLQKDAQGISNAEPTTVPNPTEQKEYAPWYRGVLGRSTSKKIVNKKVPRREAPVSLKTNAVDSASPIGDTVIPPGAPVNDGNEREDETRLPTRLQPPNVMTDDTSELTSLVDESPNDSEDVSRVISKTRKKKFILSFNPKLGTCKVLHREGNESPSSSESEVDTTSQEATSKTASYTTRQRIAMALLAAQDRALTSGEVKDWISDTFPELQRGGKWEASVSAVLSYCQDFSKGQQAGERTSVWSFSSRAIKQKAAKQFPEFCPTPPLRPKIALKTRPSNRNLGSRESTESNRRGEKEPRSKSQTAAIEEHPEGVEETNQTPTFFPDKVLPKSASEPVENGRSKIDSPNVEMMDANLTPASSGNTAADIVHGDDVGSSQEIRANSIRHLASTSDLVDEDAEIFTMPWDKNRCTELDPNLVIERDFFTAFPEFSTQMTTSEREKKIEQIKKRPSRKATFGKRLAFARIHRKDVHDELSWYRKTTYSHSLGQVQDCGVEMQDNQVETFRDIMDLPENAIPMVAPDGQLAFRDGVMVNGRLPRPKVIYKVGRHFAGNLK</sequence>
<reference evidence="8" key="1">
    <citation type="journal article" date="2020" name="Stud. Mycol.">
        <title>101 Dothideomycetes genomes: a test case for predicting lifestyles and emergence of pathogens.</title>
        <authorList>
            <person name="Haridas S."/>
            <person name="Albert R."/>
            <person name="Binder M."/>
            <person name="Bloem J."/>
            <person name="Labutti K."/>
            <person name="Salamov A."/>
            <person name="Andreopoulos B."/>
            <person name="Baker S."/>
            <person name="Barry K."/>
            <person name="Bills G."/>
            <person name="Bluhm B."/>
            <person name="Cannon C."/>
            <person name="Castanera R."/>
            <person name="Culley D."/>
            <person name="Daum C."/>
            <person name="Ezra D."/>
            <person name="Gonzalez J."/>
            <person name="Henrissat B."/>
            <person name="Kuo A."/>
            <person name="Liang C."/>
            <person name="Lipzen A."/>
            <person name="Lutzoni F."/>
            <person name="Magnuson J."/>
            <person name="Mondo S."/>
            <person name="Nolan M."/>
            <person name="Ohm R."/>
            <person name="Pangilinan J."/>
            <person name="Park H.-J."/>
            <person name="Ramirez L."/>
            <person name="Alfaro M."/>
            <person name="Sun H."/>
            <person name="Tritt A."/>
            <person name="Yoshinaga Y."/>
            <person name="Zwiers L.-H."/>
            <person name="Turgeon B."/>
            <person name="Goodwin S."/>
            <person name="Spatafora J."/>
            <person name="Crous P."/>
            <person name="Grigoriev I."/>
        </authorList>
    </citation>
    <scope>NUCLEOTIDE SEQUENCE</scope>
    <source>
        <strain evidence="8">CBS 207.26</strain>
    </source>
</reference>
<evidence type="ECO:0000256" key="1">
    <source>
        <dbReference type="ARBA" id="ARBA00022723"/>
    </source>
</evidence>
<dbReference type="Gene3D" id="3.30.40.10">
    <property type="entry name" value="Zinc/RING finger domain, C3HC4 (zinc finger)"/>
    <property type="match status" value="1"/>
</dbReference>
<accession>A0A6A6DX49</accession>
<keyword evidence="2 5" id="KW-0863">Zinc-finger</keyword>
<feature type="compositionally biased region" description="Basic and acidic residues" evidence="6">
    <location>
        <begin position="861"/>
        <end position="875"/>
    </location>
</feature>
<feature type="domain" description="PHD-type" evidence="7">
    <location>
        <begin position="258"/>
        <end position="311"/>
    </location>
</feature>
<keyword evidence="9" id="KW-1185">Reference proteome</keyword>
<feature type="region of interest" description="Disordered" evidence="6">
    <location>
        <begin position="120"/>
        <end position="165"/>
    </location>
</feature>
<feature type="region of interest" description="Disordered" evidence="6">
    <location>
        <begin position="401"/>
        <end position="432"/>
    </location>
</feature>
<feature type="region of interest" description="Disordered" evidence="6">
    <location>
        <begin position="317"/>
        <end position="374"/>
    </location>
</feature>
<dbReference type="SMART" id="SM00249">
    <property type="entry name" value="PHD"/>
    <property type="match status" value="1"/>
</dbReference>
<dbReference type="GO" id="GO:0003700">
    <property type="term" value="F:DNA-binding transcription factor activity"/>
    <property type="evidence" value="ECO:0007669"/>
    <property type="project" value="InterPro"/>
</dbReference>
<dbReference type="GO" id="GO:0008270">
    <property type="term" value="F:zinc ion binding"/>
    <property type="evidence" value="ECO:0007669"/>
    <property type="project" value="UniProtKB-KW"/>
</dbReference>
<dbReference type="Pfam" id="PF00250">
    <property type="entry name" value="Forkhead"/>
    <property type="match status" value="1"/>
</dbReference>
<dbReference type="PROSITE" id="PS50016">
    <property type="entry name" value="ZF_PHD_2"/>
    <property type="match status" value="1"/>
</dbReference>
<feature type="compositionally biased region" description="Low complexity" evidence="6">
    <location>
        <begin position="47"/>
        <end position="58"/>
    </location>
</feature>
<evidence type="ECO:0000256" key="4">
    <source>
        <dbReference type="ARBA" id="ARBA00023125"/>
    </source>
</evidence>
<dbReference type="SUPFAM" id="SSF57903">
    <property type="entry name" value="FYVE/PHD zinc finger"/>
    <property type="match status" value="1"/>
</dbReference>
<dbReference type="GO" id="GO:0043565">
    <property type="term" value="F:sequence-specific DNA binding"/>
    <property type="evidence" value="ECO:0007669"/>
    <property type="project" value="InterPro"/>
</dbReference>
<protein>
    <recommendedName>
        <fullName evidence="7">PHD-type domain-containing protein</fullName>
    </recommendedName>
</protein>
<dbReference type="InterPro" id="IPR036388">
    <property type="entry name" value="WH-like_DNA-bd_sf"/>
</dbReference>
<evidence type="ECO:0000313" key="9">
    <source>
        <dbReference type="Proteomes" id="UP000800200"/>
    </source>
</evidence>
<keyword evidence="3" id="KW-0862">Zinc</keyword>
<dbReference type="EMBL" id="ML994638">
    <property type="protein sequence ID" value="KAF2184271.1"/>
    <property type="molecule type" value="Genomic_DNA"/>
</dbReference>
<dbReference type="InterPro" id="IPR011011">
    <property type="entry name" value="Znf_FYVE_PHD"/>
</dbReference>
<proteinExistence type="predicted"/>
<gene>
    <name evidence="8" type="ORF">K469DRAFT_750901</name>
</gene>
<feature type="compositionally biased region" description="Polar residues" evidence="6">
    <location>
        <begin position="851"/>
        <end position="860"/>
    </location>
</feature>
<keyword evidence="4" id="KW-0238">DNA-binding</keyword>
<organism evidence="8 9">
    <name type="scientific">Zopfia rhizophila CBS 207.26</name>
    <dbReference type="NCBI Taxonomy" id="1314779"/>
    <lineage>
        <taxon>Eukaryota</taxon>
        <taxon>Fungi</taxon>
        <taxon>Dikarya</taxon>
        <taxon>Ascomycota</taxon>
        <taxon>Pezizomycotina</taxon>
        <taxon>Dothideomycetes</taxon>
        <taxon>Dothideomycetes incertae sedis</taxon>
        <taxon>Zopfiaceae</taxon>
        <taxon>Zopfia</taxon>
    </lineage>
</organism>
<feature type="compositionally biased region" description="Polar residues" evidence="6">
    <location>
        <begin position="407"/>
        <end position="417"/>
    </location>
</feature>
<dbReference type="InterPro" id="IPR001965">
    <property type="entry name" value="Znf_PHD"/>
</dbReference>
<feature type="region of interest" description="Disordered" evidence="6">
    <location>
        <begin position="33"/>
        <end position="98"/>
    </location>
</feature>
<evidence type="ECO:0000256" key="5">
    <source>
        <dbReference type="PROSITE-ProRule" id="PRU00146"/>
    </source>
</evidence>
<feature type="region of interest" description="Disordered" evidence="6">
    <location>
        <begin position="477"/>
        <end position="524"/>
    </location>
</feature>
<dbReference type="InterPro" id="IPR036390">
    <property type="entry name" value="WH_DNA-bd_sf"/>
</dbReference>
<dbReference type="Proteomes" id="UP000800200">
    <property type="component" value="Unassembled WGS sequence"/>
</dbReference>
<keyword evidence="1" id="KW-0479">Metal-binding</keyword>
<dbReference type="CDD" id="cd15489">
    <property type="entry name" value="PHD_SF"/>
    <property type="match status" value="1"/>
</dbReference>
<evidence type="ECO:0000313" key="8">
    <source>
        <dbReference type="EMBL" id="KAF2184271.1"/>
    </source>
</evidence>
<feature type="compositionally biased region" description="Polar residues" evidence="6">
    <location>
        <begin position="583"/>
        <end position="596"/>
    </location>
</feature>
<dbReference type="Gene3D" id="1.10.10.10">
    <property type="entry name" value="Winged helix-like DNA-binding domain superfamily/Winged helix DNA-binding domain"/>
    <property type="match status" value="1"/>
</dbReference>
<dbReference type="InterPro" id="IPR001766">
    <property type="entry name" value="Fork_head_dom"/>
</dbReference>
<evidence type="ECO:0000256" key="2">
    <source>
        <dbReference type="ARBA" id="ARBA00022771"/>
    </source>
</evidence>
<evidence type="ECO:0000256" key="3">
    <source>
        <dbReference type="ARBA" id="ARBA00022833"/>
    </source>
</evidence>
<evidence type="ECO:0000256" key="6">
    <source>
        <dbReference type="SAM" id="MobiDB-lite"/>
    </source>
</evidence>
<dbReference type="InterPro" id="IPR013083">
    <property type="entry name" value="Znf_RING/FYVE/PHD"/>
</dbReference>
<feature type="compositionally biased region" description="Polar residues" evidence="6">
    <location>
        <begin position="738"/>
        <end position="750"/>
    </location>
</feature>
<name>A0A6A6DX49_9PEZI</name>
<feature type="compositionally biased region" description="Polar residues" evidence="6">
    <location>
        <begin position="240"/>
        <end position="254"/>
    </location>
</feature>
<dbReference type="AlphaFoldDB" id="A0A6A6DX49"/>
<dbReference type="InterPro" id="IPR019787">
    <property type="entry name" value="Znf_PHD-finger"/>
</dbReference>
<feature type="region of interest" description="Disordered" evidence="6">
    <location>
        <begin position="235"/>
        <end position="258"/>
    </location>
</feature>
<feature type="region of interest" description="Disordered" evidence="6">
    <location>
        <begin position="830"/>
        <end position="921"/>
    </location>
</feature>
<evidence type="ECO:0000259" key="7">
    <source>
        <dbReference type="PROSITE" id="PS50016"/>
    </source>
</evidence>
<dbReference type="OrthoDB" id="5431456at2759"/>
<feature type="region of interest" description="Disordered" evidence="6">
    <location>
        <begin position="723"/>
        <end position="750"/>
    </location>
</feature>